<reference evidence="2" key="1">
    <citation type="submission" date="2015-05" db="EMBL/GenBank/DDBJ databases">
        <title>Permanent draft genome of Rhodopirellula islandicus K833.</title>
        <authorList>
            <person name="Kizina J."/>
            <person name="Richter M."/>
            <person name="Glockner F.O."/>
            <person name="Harder J."/>
        </authorList>
    </citation>
    <scope>NUCLEOTIDE SEQUENCE [LARGE SCALE GENOMIC DNA]</scope>
    <source>
        <strain evidence="2">K833</strain>
    </source>
</reference>
<evidence type="ECO:0000256" key="1">
    <source>
        <dbReference type="SAM" id="MobiDB-lite"/>
    </source>
</evidence>
<accession>A0A0J1BFV2</accession>
<evidence type="ECO:0000313" key="3">
    <source>
        <dbReference type="Proteomes" id="UP000036367"/>
    </source>
</evidence>
<sequence>MRRQNPAPPLFLATQCATGGRLNAFRSSQDQPMIEQPRSGDSCQPRVSTRGLGRHPLPRRAAEKLWRGQVRVEKIWHTRWDV</sequence>
<feature type="region of interest" description="Disordered" evidence="1">
    <location>
        <begin position="28"/>
        <end position="56"/>
    </location>
</feature>
<organism evidence="2 3">
    <name type="scientific">Rhodopirellula islandica</name>
    <dbReference type="NCBI Taxonomy" id="595434"/>
    <lineage>
        <taxon>Bacteria</taxon>
        <taxon>Pseudomonadati</taxon>
        <taxon>Planctomycetota</taxon>
        <taxon>Planctomycetia</taxon>
        <taxon>Pirellulales</taxon>
        <taxon>Pirellulaceae</taxon>
        <taxon>Rhodopirellula</taxon>
    </lineage>
</organism>
<protein>
    <submittedName>
        <fullName evidence="2">Uncharacterized protein</fullName>
    </submittedName>
</protein>
<dbReference type="EMBL" id="LECT01000017">
    <property type="protein sequence ID" value="KLU05432.1"/>
    <property type="molecule type" value="Genomic_DNA"/>
</dbReference>
<proteinExistence type="predicted"/>
<gene>
    <name evidence="2" type="ORF">RISK_002064</name>
</gene>
<dbReference type="Proteomes" id="UP000036367">
    <property type="component" value="Unassembled WGS sequence"/>
</dbReference>
<dbReference type="PATRIC" id="fig|595434.4.peg.1978"/>
<evidence type="ECO:0000313" key="2">
    <source>
        <dbReference type="EMBL" id="KLU05432.1"/>
    </source>
</evidence>
<name>A0A0J1BFV2_RHOIS</name>
<dbReference type="AlphaFoldDB" id="A0A0J1BFV2"/>
<keyword evidence="3" id="KW-1185">Reference proteome</keyword>
<comment type="caution">
    <text evidence="2">The sequence shown here is derived from an EMBL/GenBank/DDBJ whole genome shotgun (WGS) entry which is preliminary data.</text>
</comment>